<organism evidence="3 4">
    <name type="scientific">Thiorhodovibrio winogradskyi</name>
    <dbReference type="NCBI Taxonomy" id="77007"/>
    <lineage>
        <taxon>Bacteria</taxon>
        <taxon>Pseudomonadati</taxon>
        <taxon>Pseudomonadota</taxon>
        <taxon>Gammaproteobacteria</taxon>
        <taxon>Chromatiales</taxon>
        <taxon>Chromatiaceae</taxon>
        <taxon>Thiorhodovibrio</taxon>
    </lineage>
</organism>
<dbReference type="InterPro" id="IPR015655">
    <property type="entry name" value="PP2C"/>
</dbReference>
<dbReference type="EC" id="3.1.3.16" evidence="3"/>
<feature type="compositionally biased region" description="Low complexity" evidence="1">
    <location>
        <begin position="255"/>
        <end position="275"/>
    </location>
</feature>
<dbReference type="PROSITE" id="PS51746">
    <property type="entry name" value="PPM_2"/>
    <property type="match status" value="1"/>
</dbReference>
<dbReference type="SMART" id="SM00332">
    <property type="entry name" value="PP2Cc"/>
    <property type="match status" value="1"/>
</dbReference>
<gene>
    <name evidence="3" type="primary">stp_1</name>
    <name evidence="3" type="ORF">Thiowin_01862</name>
</gene>
<evidence type="ECO:0000313" key="4">
    <source>
        <dbReference type="Proteomes" id="UP001432180"/>
    </source>
</evidence>
<dbReference type="EMBL" id="CP121472">
    <property type="protein sequence ID" value="WPL16883.1"/>
    <property type="molecule type" value="Genomic_DNA"/>
</dbReference>
<keyword evidence="4" id="KW-1185">Reference proteome</keyword>
<evidence type="ECO:0000259" key="2">
    <source>
        <dbReference type="PROSITE" id="PS51746"/>
    </source>
</evidence>
<name>A0ABZ0S7D9_9GAMM</name>
<sequence length="288" mass="30679">MADQHGALEFACRTHRGMVRKGNEDSVAVHPEHCLAIVADGVGGASAGEVASRMAVDIISERFIKRAPSRSDARIAQLLTEAAVDEANGAIVRHAREEPECSGMGTTVVMGFFGQGWMVYGHVGDSRLYRLRDGELKQLTRDHSFIQEVVDQGFFPSLADAREYGITDNVLTRALGSAAHIKATTDTTNLLEGDIYLLCSDGLTGMVPFDELQNVLIAAGSLETVADTLIKLACKRGGVDNITVALVRVNQVEQPADGTKAPKAAADAQSLADAPTKILRPSKAPQPS</sequence>
<dbReference type="PANTHER" id="PTHR47992">
    <property type="entry name" value="PROTEIN PHOSPHATASE"/>
    <property type="match status" value="1"/>
</dbReference>
<proteinExistence type="predicted"/>
<evidence type="ECO:0000256" key="1">
    <source>
        <dbReference type="SAM" id="MobiDB-lite"/>
    </source>
</evidence>
<accession>A0ABZ0S7D9</accession>
<feature type="domain" description="PPM-type phosphatase" evidence="2">
    <location>
        <begin position="9"/>
        <end position="249"/>
    </location>
</feature>
<dbReference type="InterPro" id="IPR036457">
    <property type="entry name" value="PPM-type-like_dom_sf"/>
</dbReference>
<evidence type="ECO:0000313" key="3">
    <source>
        <dbReference type="EMBL" id="WPL16883.1"/>
    </source>
</evidence>
<dbReference type="GO" id="GO:0004722">
    <property type="term" value="F:protein serine/threonine phosphatase activity"/>
    <property type="evidence" value="ECO:0007669"/>
    <property type="project" value="UniProtKB-EC"/>
</dbReference>
<dbReference type="Gene3D" id="3.60.40.10">
    <property type="entry name" value="PPM-type phosphatase domain"/>
    <property type="match status" value="1"/>
</dbReference>
<dbReference type="InterPro" id="IPR001932">
    <property type="entry name" value="PPM-type_phosphatase-like_dom"/>
</dbReference>
<dbReference type="Pfam" id="PF13672">
    <property type="entry name" value="PP2C_2"/>
    <property type="match status" value="1"/>
</dbReference>
<feature type="region of interest" description="Disordered" evidence="1">
    <location>
        <begin position="254"/>
        <end position="288"/>
    </location>
</feature>
<dbReference type="CDD" id="cd00143">
    <property type="entry name" value="PP2Cc"/>
    <property type="match status" value="1"/>
</dbReference>
<dbReference type="Proteomes" id="UP001432180">
    <property type="component" value="Chromosome"/>
</dbReference>
<dbReference type="RefSeq" id="WP_328987413.1">
    <property type="nucleotide sequence ID" value="NZ_CP121472.1"/>
</dbReference>
<protein>
    <submittedName>
        <fullName evidence="3">Serine/threonine phosphatase stp</fullName>
        <ecNumber evidence="3">3.1.3.16</ecNumber>
    </submittedName>
</protein>
<dbReference type="SUPFAM" id="SSF81606">
    <property type="entry name" value="PP2C-like"/>
    <property type="match status" value="1"/>
</dbReference>
<reference evidence="3 4" key="1">
    <citation type="journal article" date="2023" name="Microorganisms">
        <title>Thiorhodovibrio frisius and Trv. litoralis spp. nov., Two Novel Members from a Clade of Fastidious Purple Sulfur Bacteria That Exhibit Unique Red-Shifted Light-Harvesting Capabilities.</title>
        <authorList>
            <person name="Methner A."/>
            <person name="Kuzyk S.B."/>
            <person name="Petersen J."/>
            <person name="Bauer S."/>
            <person name="Brinkmann H."/>
            <person name="Sichau K."/>
            <person name="Wanner G."/>
            <person name="Wolf J."/>
            <person name="Neumann-Schaal M."/>
            <person name="Henke P."/>
            <person name="Tank M."/>
            <person name="Sproer C."/>
            <person name="Bunk B."/>
            <person name="Overmann J."/>
        </authorList>
    </citation>
    <scope>NUCLEOTIDE SEQUENCE [LARGE SCALE GENOMIC DNA]</scope>
    <source>
        <strain evidence="3 4">DSM 6702</strain>
    </source>
</reference>
<keyword evidence="3" id="KW-0378">Hydrolase</keyword>
<dbReference type="SMART" id="SM00331">
    <property type="entry name" value="PP2C_SIG"/>
    <property type="match status" value="1"/>
</dbReference>